<evidence type="ECO:0000313" key="3">
    <source>
        <dbReference type="EMBL" id="SFP08306.1"/>
    </source>
</evidence>
<organism evidence="3 4">
    <name type="scientific">Halolamina pelagica</name>
    <dbReference type="NCBI Taxonomy" id="699431"/>
    <lineage>
        <taxon>Archaea</taxon>
        <taxon>Methanobacteriati</taxon>
        <taxon>Methanobacteriota</taxon>
        <taxon>Stenosarchaea group</taxon>
        <taxon>Halobacteria</taxon>
        <taxon>Halobacteriales</taxon>
        <taxon>Haloferacaceae</taxon>
    </lineage>
</organism>
<feature type="transmembrane region" description="Helical" evidence="1">
    <location>
        <begin position="45"/>
        <end position="64"/>
    </location>
</feature>
<reference evidence="4" key="1">
    <citation type="submission" date="2016-10" db="EMBL/GenBank/DDBJ databases">
        <authorList>
            <person name="Varghese N."/>
            <person name="Submissions S."/>
        </authorList>
    </citation>
    <scope>NUCLEOTIDE SEQUENCE [LARGE SCALE GENOMIC DNA]</scope>
    <source>
        <strain evidence="4">CGMCC 1.10329</strain>
    </source>
</reference>
<feature type="transmembrane region" description="Helical" evidence="1">
    <location>
        <begin position="174"/>
        <end position="196"/>
    </location>
</feature>
<feature type="transmembrane region" description="Helical" evidence="1">
    <location>
        <begin position="20"/>
        <end position="38"/>
    </location>
</feature>
<feature type="transmembrane region" description="Helical" evidence="1">
    <location>
        <begin position="84"/>
        <end position="102"/>
    </location>
</feature>
<dbReference type="EMBL" id="FOXI01000001">
    <property type="protein sequence ID" value="SFP08306.1"/>
    <property type="molecule type" value="Genomic_DNA"/>
</dbReference>
<feature type="transmembrane region" description="Helical" evidence="1">
    <location>
        <begin position="138"/>
        <end position="162"/>
    </location>
</feature>
<dbReference type="Proteomes" id="UP000183769">
    <property type="component" value="Unassembled WGS sequence"/>
</dbReference>
<keyword evidence="4" id="KW-1185">Reference proteome</keyword>
<evidence type="ECO:0000313" key="4">
    <source>
        <dbReference type="Proteomes" id="UP000183769"/>
    </source>
</evidence>
<protein>
    <recommendedName>
        <fullName evidence="2">DUF6989 domain-containing protein</fullName>
    </recommendedName>
</protein>
<name>A0A1I5MH88_9EURY</name>
<keyword evidence="1" id="KW-0472">Membrane</keyword>
<sequence length="203" mass="21967">MLGTVLAYYHNFLFLRSTVLSYLYAFVFYGVGVAYATFDERVRHLLAIGTIGGVLELLGDHFLVHVAGTLVYPSGYPVLLSSPAYMPFAWAILISFMGYVGIRLHEEIGTTAAYLGPAVFAFVAESGFESLASQGGGWIYASAPLGWIGHAPLFIVVAEAVMFASSYYWARRSALVGGLGIGVTINASYVGVYYLFRLVETLG</sequence>
<dbReference type="Pfam" id="PF22497">
    <property type="entry name" value="DUF6989"/>
    <property type="match status" value="1"/>
</dbReference>
<keyword evidence="1" id="KW-1133">Transmembrane helix</keyword>
<accession>A0A1I5MH88</accession>
<feature type="transmembrane region" description="Helical" evidence="1">
    <location>
        <begin position="114"/>
        <end position="132"/>
    </location>
</feature>
<dbReference type="AlphaFoldDB" id="A0A1I5MH88"/>
<gene>
    <name evidence="3" type="ORF">SAMN05216277_101246</name>
</gene>
<evidence type="ECO:0000259" key="2">
    <source>
        <dbReference type="Pfam" id="PF22497"/>
    </source>
</evidence>
<dbReference type="InterPro" id="IPR054258">
    <property type="entry name" value="DUF6989"/>
</dbReference>
<proteinExistence type="predicted"/>
<feature type="domain" description="DUF6989" evidence="2">
    <location>
        <begin position="57"/>
        <end position="195"/>
    </location>
</feature>
<keyword evidence="1" id="KW-0812">Transmembrane</keyword>
<evidence type="ECO:0000256" key="1">
    <source>
        <dbReference type="SAM" id="Phobius"/>
    </source>
</evidence>